<dbReference type="PANTHER" id="PTHR46796">
    <property type="entry name" value="HTH-TYPE TRANSCRIPTIONAL ACTIVATOR RHAS-RELATED"/>
    <property type="match status" value="1"/>
</dbReference>
<evidence type="ECO:0000256" key="3">
    <source>
        <dbReference type="ARBA" id="ARBA00023163"/>
    </source>
</evidence>
<comment type="caution">
    <text evidence="5">The sequence shown here is derived from an EMBL/GenBank/DDBJ whole genome shotgun (WGS) entry which is preliminary data.</text>
</comment>
<organism evidence="5 6">
    <name type="scientific">Iningainema tapete BLCC-T55</name>
    <dbReference type="NCBI Taxonomy" id="2748662"/>
    <lineage>
        <taxon>Bacteria</taxon>
        <taxon>Bacillati</taxon>
        <taxon>Cyanobacteriota</taxon>
        <taxon>Cyanophyceae</taxon>
        <taxon>Nostocales</taxon>
        <taxon>Scytonemataceae</taxon>
        <taxon>Iningainema tapete</taxon>
    </lineage>
</organism>
<gene>
    <name evidence="5" type="ORF">ICL16_12300</name>
</gene>
<reference evidence="5" key="1">
    <citation type="submission" date="2020-09" db="EMBL/GenBank/DDBJ databases">
        <title>Iningainema tapete sp. nov. (Scytonemataceae, Cyanobacteria) from greenhouses in central Florida (USA) produces two types of nodularin with biosynthetic potential for microcystin-LR and anabaenopeptins.</title>
        <authorList>
            <person name="Berthold D.E."/>
            <person name="Lefler F.W."/>
            <person name="Huang I.-S."/>
            <person name="Abdulla H."/>
            <person name="Zimba P.V."/>
            <person name="Laughinghouse H.D. IV."/>
        </authorList>
    </citation>
    <scope>NUCLEOTIDE SEQUENCE</scope>
    <source>
        <strain evidence="5">BLCCT55</strain>
    </source>
</reference>
<name>A0A8J7BX16_9CYAN</name>
<evidence type="ECO:0000256" key="1">
    <source>
        <dbReference type="ARBA" id="ARBA00023015"/>
    </source>
</evidence>
<dbReference type="AlphaFoldDB" id="A0A8J7BX16"/>
<dbReference type="InterPro" id="IPR018062">
    <property type="entry name" value="HTH_AraC-typ_CS"/>
</dbReference>
<dbReference type="SMART" id="SM00342">
    <property type="entry name" value="HTH_ARAC"/>
    <property type="match status" value="1"/>
</dbReference>
<dbReference type="PANTHER" id="PTHR46796:SF6">
    <property type="entry name" value="ARAC SUBFAMILY"/>
    <property type="match status" value="1"/>
</dbReference>
<dbReference type="Pfam" id="PF12833">
    <property type="entry name" value="HTH_18"/>
    <property type="match status" value="1"/>
</dbReference>
<dbReference type="PRINTS" id="PR00032">
    <property type="entry name" value="HTHARAC"/>
</dbReference>
<dbReference type="PROSITE" id="PS01124">
    <property type="entry name" value="HTH_ARAC_FAMILY_2"/>
    <property type="match status" value="1"/>
</dbReference>
<dbReference type="EMBL" id="JACXAE010000046">
    <property type="protein sequence ID" value="MBD2772832.1"/>
    <property type="molecule type" value="Genomic_DNA"/>
</dbReference>
<dbReference type="Proteomes" id="UP000629098">
    <property type="component" value="Unassembled WGS sequence"/>
</dbReference>
<feature type="domain" description="HTH araC/xylS-type" evidence="4">
    <location>
        <begin position="199"/>
        <end position="297"/>
    </location>
</feature>
<dbReference type="InterPro" id="IPR018060">
    <property type="entry name" value="HTH_AraC"/>
</dbReference>
<proteinExistence type="predicted"/>
<keyword evidence="1" id="KW-0805">Transcription regulation</keyword>
<accession>A0A8J7BX16</accession>
<keyword evidence="2" id="KW-0238">DNA-binding</keyword>
<keyword evidence="6" id="KW-1185">Reference proteome</keyword>
<evidence type="ECO:0000259" key="4">
    <source>
        <dbReference type="PROSITE" id="PS01124"/>
    </source>
</evidence>
<evidence type="ECO:0000313" key="5">
    <source>
        <dbReference type="EMBL" id="MBD2772832.1"/>
    </source>
</evidence>
<dbReference type="Gene3D" id="1.10.10.60">
    <property type="entry name" value="Homeodomain-like"/>
    <property type="match status" value="2"/>
</dbReference>
<evidence type="ECO:0000313" key="6">
    <source>
        <dbReference type="Proteomes" id="UP000629098"/>
    </source>
</evidence>
<evidence type="ECO:0000256" key="2">
    <source>
        <dbReference type="ARBA" id="ARBA00023125"/>
    </source>
</evidence>
<dbReference type="PROSITE" id="PS00041">
    <property type="entry name" value="HTH_ARAC_FAMILY_1"/>
    <property type="match status" value="1"/>
</dbReference>
<dbReference type="GO" id="GO:0043565">
    <property type="term" value="F:sequence-specific DNA binding"/>
    <property type="evidence" value="ECO:0007669"/>
    <property type="project" value="InterPro"/>
</dbReference>
<dbReference type="InterPro" id="IPR020449">
    <property type="entry name" value="Tscrpt_reg_AraC-type_HTH"/>
</dbReference>
<keyword evidence="3" id="KW-0804">Transcription</keyword>
<protein>
    <submittedName>
        <fullName evidence="5">Helix-turn-helix transcriptional regulator</fullName>
    </submittedName>
</protein>
<dbReference type="SUPFAM" id="SSF46689">
    <property type="entry name" value="Homeodomain-like"/>
    <property type="match status" value="2"/>
</dbReference>
<sequence length="297" mass="33757">MPLKKSLAIDVTRVDVRKRVLHKPPLLSSNQAGWENLGLEYHVQPAYESPEHYANHYTLVIRLRNQSGLERWLGECHRSENCIRGDIAVIPPHVIHKAATNQESEFIALTLEADFVSQIAYESVNPDVVEIIPHFSKPDPLIYQIGLALKSALQSGRPSSRLYADSMATALSAHLLQHYSAPTHFWKEYCGGLPKHKLQRVIEYIIDHLSDQVLLQKMASEVGMSQYHFSRLFKQSTGLSPYQYVIHCRIERAKILLLSSKLSISEVASVVGFPDQSQFTRHFKRLTGVTPKEVRKK</sequence>
<dbReference type="GO" id="GO:0003700">
    <property type="term" value="F:DNA-binding transcription factor activity"/>
    <property type="evidence" value="ECO:0007669"/>
    <property type="project" value="InterPro"/>
</dbReference>
<dbReference type="InterPro" id="IPR009057">
    <property type="entry name" value="Homeodomain-like_sf"/>
</dbReference>
<dbReference type="InterPro" id="IPR050204">
    <property type="entry name" value="AraC_XylS_family_regulators"/>
</dbReference>